<gene>
    <name evidence="4" type="ORF">LTR69_009851</name>
</gene>
<feature type="compositionally biased region" description="Polar residues" evidence="1">
    <location>
        <begin position="90"/>
        <end position="100"/>
    </location>
</feature>
<feature type="domain" description="Cdc37 Hsp90 binding" evidence="2">
    <location>
        <begin position="119"/>
        <end position="206"/>
    </location>
</feature>
<proteinExistence type="predicted"/>
<feature type="region of interest" description="Disordered" evidence="1">
    <location>
        <begin position="324"/>
        <end position="432"/>
    </location>
</feature>
<dbReference type="InterPro" id="IPR046497">
    <property type="entry name" value="DUF6590"/>
</dbReference>
<reference evidence="4 5" key="1">
    <citation type="submission" date="2023-08" db="EMBL/GenBank/DDBJ databases">
        <title>Black Yeasts Isolated from many extreme environments.</title>
        <authorList>
            <person name="Coleine C."/>
            <person name="Stajich J.E."/>
            <person name="Selbmann L."/>
        </authorList>
    </citation>
    <scope>NUCLEOTIDE SEQUENCE [LARGE SCALE GENOMIC DNA]</scope>
    <source>
        <strain evidence="4 5">CCFEE 6328</strain>
    </source>
</reference>
<dbReference type="Pfam" id="PF08565">
    <property type="entry name" value="CDC37_M"/>
    <property type="match status" value="1"/>
</dbReference>
<evidence type="ECO:0000256" key="1">
    <source>
        <dbReference type="SAM" id="MobiDB-lite"/>
    </source>
</evidence>
<dbReference type="EMBL" id="JAVRRF010000030">
    <property type="protein sequence ID" value="KAK5052315.1"/>
    <property type="molecule type" value="Genomic_DNA"/>
</dbReference>
<dbReference type="PANTHER" id="PTHR35391">
    <property type="entry name" value="C2H2-TYPE DOMAIN-CONTAINING PROTEIN-RELATED"/>
    <property type="match status" value="1"/>
</dbReference>
<feature type="compositionally biased region" description="Acidic residues" evidence="1">
    <location>
        <begin position="356"/>
        <end position="365"/>
    </location>
</feature>
<dbReference type="InterPro" id="IPR013874">
    <property type="entry name" value="Cdc37_Hsp90-bd"/>
</dbReference>
<organism evidence="4 5">
    <name type="scientific">Exophiala sideris</name>
    <dbReference type="NCBI Taxonomy" id="1016849"/>
    <lineage>
        <taxon>Eukaryota</taxon>
        <taxon>Fungi</taxon>
        <taxon>Dikarya</taxon>
        <taxon>Ascomycota</taxon>
        <taxon>Pezizomycotina</taxon>
        <taxon>Eurotiomycetes</taxon>
        <taxon>Chaetothyriomycetidae</taxon>
        <taxon>Chaetothyriales</taxon>
        <taxon>Herpotrichiellaceae</taxon>
        <taxon>Exophiala</taxon>
    </lineage>
</organism>
<comment type="caution">
    <text evidence="4">The sequence shown here is derived from an EMBL/GenBank/DDBJ whole genome shotgun (WGS) entry which is preliminary data.</text>
</comment>
<protein>
    <submittedName>
        <fullName evidence="4">Uncharacterized protein</fullName>
    </submittedName>
</protein>
<evidence type="ECO:0000313" key="5">
    <source>
        <dbReference type="Proteomes" id="UP001345691"/>
    </source>
</evidence>
<feature type="compositionally biased region" description="Polar residues" evidence="1">
    <location>
        <begin position="231"/>
        <end position="255"/>
    </location>
</feature>
<evidence type="ECO:0000259" key="2">
    <source>
        <dbReference type="Pfam" id="PF08565"/>
    </source>
</evidence>
<feature type="region of interest" description="Disordered" evidence="1">
    <location>
        <begin position="216"/>
        <end position="304"/>
    </location>
</feature>
<feature type="compositionally biased region" description="Basic and acidic residues" evidence="1">
    <location>
        <begin position="1"/>
        <end position="18"/>
    </location>
</feature>
<evidence type="ECO:0000313" key="4">
    <source>
        <dbReference type="EMBL" id="KAK5052315.1"/>
    </source>
</evidence>
<feature type="compositionally biased region" description="Polar residues" evidence="1">
    <location>
        <begin position="65"/>
        <end position="75"/>
    </location>
</feature>
<dbReference type="Proteomes" id="UP001345691">
    <property type="component" value="Unassembled WGS sequence"/>
</dbReference>
<feature type="compositionally biased region" description="Polar residues" evidence="1">
    <location>
        <begin position="341"/>
        <end position="353"/>
    </location>
</feature>
<name>A0ABR0IZ79_9EURO</name>
<feature type="compositionally biased region" description="Basic and acidic residues" evidence="1">
    <location>
        <begin position="411"/>
        <end position="432"/>
    </location>
</feature>
<feature type="compositionally biased region" description="Polar residues" evidence="1">
    <location>
        <begin position="274"/>
        <end position="304"/>
    </location>
</feature>
<feature type="region of interest" description="Disordered" evidence="1">
    <location>
        <begin position="1"/>
        <end position="108"/>
    </location>
</feature>
<accession>A0ABR0IZ79</accession>
<sequence length="603" mass="67304">MHAIQEHLVRHQVRDREMQANSNVKAAMAANIRSRERAPHLQNKNHRAFGSPPESHDGYVLARGSQGQPRSSSAMRSYDRQHDNQPPPSSRNLQSQSTQARSRDLPDDSTFGLSDLALEFARIPLAQFPACRRFIDSHRDILDTNQKELLAASVDAEKNGHPLFSRQCIQRLVIVRACRDPRSRERADHFDDLATAGSRGSRDFYRECQRIQEQVGALVKGSGRSPEAVGGSQTNTRMQGNEPSSEPVGESNTRGKGTDRYGASAYPASLPIRPSQSGYQASYQPSNQASYQSSYQPSNQAAYQPSYEQGFEAEKRYDIVPSAQPFGQGANYSSGRRDSVSHSTSFQRTTSQRYADDEDEDEFEPEGPQTSKLQHHGSLVSRRPQRHSSRGSQGGNYARRGPSPTLPTAHGGRDAEFRGQHQRQPEALDKSYKERRDVNKFFTRGRIFAMVWAESLGGQHGKTGAGADRHVTKGFAGAEFYINVRRMAVVRQREGYCICVPILTYGGQGVKENMPEGEKQAHAVIYEDGTAVPKSFPTEPVFEKRPIAALMHGGENLTPSSRVHFAKHHTVEHNVKVKDIGRISDRSMADFDAYWRRELLGQV</sequence>
<feature type="domain" description="DUF6590" evidence="3">
    <location>
        <begin position="440"/>
        <end position="592"/>
    </location>
</feature>
<dbReference type="PANTHER" id="PTHR35391:SF5">
    <property type="entry name" value="DUF6590 DOMAIN-CONTAINING PROTEIN"/>
    <property type="match status" value="1"/>
</dbReference>
<evidence type="ECO:0000259" key="3">
    <source>
        <dbReference type="Pfam" id="PF20233"/>
    </source>
</evidence>
<keyword evidence="5" id="KW-1185">Reference proteome</keyword>
<dbReference type="Pfam" id="PF20233">
    <property type="entry name" value="DUF6590"/>
    <property type="match status" value="1"/>
</dbReference>